<proteinExistence type="predicted"/>
<reference evidence="2" key="1">
    <citation type="submission" date="2020-07" db="EMBL/GenBank/DDBJ databases">
        <title>Genome sequence and genetic diversity analysis of an under-domesticated orphan crop, white fonio (Digitaria exilis).</title>
        <authorList>
            <person name="Bennetzen J.L."/>
            <person name="Chen S."/>
            <person name="Ma X."/>
            <person name="Wang X."/>
            <person name="Yssel A.E.J."/>
            <person name="Chaluvadi S.R."/>
            <person name="Johnson M."/>
            <person name="Gangashetty P."/>
            <person name="Hamidou F."/>
            <person name="Sanogo M.D."/>
            <person name="Zwaenepoel A."/>
            <person name="Wallace J."/>
            <person name="Van De Peer Y."/>
            <person name="Van Deynze A."/>
        </authorList>
    </citation>
    <scope>NUCLEOTIDE SEQUENCE</scope>
    <source>
        <tissue evidence="2">Leaves</tissue>
    </source>
</reference>
<feature type="chain" id="PRO_5032934581" evidence="1">
    <location>
        <begin position="25"/>
        <end position="106"/>
    </location>
</feature>
<accession>A0A835EVC0</accession>
<dbReference type="OrthoDB" id="662916at2759"/>
<comment type="caution">
    <text evidence="2">The sequence shown here is derived from an EMBL/GenBank/DDBJ whole genome shotgun (WGS) entry which is preliminary data.</text>
</comment>
<gene>
    <name evidence="2" type="ORF">HU200_025346</name>
</gene>
<evidence type="ECO:0000313" key="2">
    <source>
        <dbReference type="EMBL" id="KAF8718366.1"/>
    </source>
</evidence>
<dbReference type="EMBL" id="JACEFO010001710">
    <property type="protein sequence ID" value="KAF8718366.1"/>
    <property type="molecule type" value="Genomic_DNA"/>
</dbReference>
<keyword evidence="3" id="KW-1185">Reference proteome</keyword>
<sequence length="106" mass="11035">MALVRPLLIVTALALLALPLRSHAGGATAAGNLHPLVLLEAMLTAAYVPPAPACVAGQKQGWFQLQAPCFADQMSLVFDAGADDYRNSDGVATRVPFFGSTRSLIG</sequence>
<protein>
    <submittedName>
        <fullName evidence="2">Uncharacterized protein</fullName>
    </submittedName>
</protein>
<feature type="signal peptide" evidence="1">
    <location>
        <begin position="1"/>
        <end position="24"/>
    </location>
</feature>
<keyword evidence="1" id="KW-0732">Signal</keyword>
<name>A0A835EVC0_9POAL</name>
<evidence type="ECO:0000313" key="3">
    <source>
        <dbReference type="Proteomes" id="UP000636709"/>
    </source>
</evidence>
<evidence type="ECO:0000256" key="1">
    <source>
        <dbReference type="SAM" id="SignalP"/>
    </source>
</evidence>
<dbReference type="Proteomes" id="UP000636709">
    <property type="component" value="Unassembled WGS sequence"/>
</dbReference>
<organism evidence="2 3">
    <name type="scientific">Digitaria exilis</name>
    <dbReference type="NCBI Taxonomy" id="1010633"/>
    <lineage>
        <taxon>Eukaryota</taxon>
        <taxon>Viridiplantae</taxon>
        <taxon>Streptophyta</taxon>
        <taxon>Embryophyta</taxon>
        <taxon>Tracheophyta</taxon>
        <taxon>Spermatophyta</taxon>
        <taxon>Magnoliopsida</taxon>
        <taxon>Liliopsida</taxon>
        <taxon>Poales</taxon>
        <taxon>Poaceae</taxon>
        <taxon>PACMAD clade</taxon>
        <taxon>Panicoideae</taxon>
        <taxon>Panicodae</taxon>
        <taxon>Paniceae</taxon>
        <taxon>Anthephorinae</taxon>
        <taxon>Digitaria</taxon>
    </lineage>
</organism>
<dbReference type="AlphaFoldDB" id="A0A835EVC0"/>